<proteinExistence type="predicted"/>
<dbReference type="Proteomes" id="UP000176974">
    <property type="component" value="Unassembled WGS sequence"/>
</dbReference>
<organism evidence="1 2">
    <name type="scientific">Candidatus Portnoybacteria bacterium RIFCSPHIGHO2_01_FULL_40_12b</name>
    <dbReference type="NCBI Taxonomy" id="1801994"/>
    <lineage>
        <taxon>Bacteria</taxon>
        <taxon>Candidatus Portnoyibacteriota</taxon>
    </lineage>
</organism>
<reference evidence="1 2" key="1">
    <citation type="journal article" date="2016" name="Nat. Commun.">
        <title>Thousands of microbial genomes shed light on interconnected biogeochemical processes in an aquifer system.</title>
        <authorList>
            <person name="Anantharaman K."/>
            <person name="Brown C.T."/>
            <person name="Hug L.A."/>
            <person name="Sharon I."/>
            <person name="Castelle C.J."/>
            <person name="Probst A.J."/>
            <person name="Thomas B.C."/>
            <person name="Singh A."/>
            <person name="Wilkins M.J."/>
            <person name="Karaoz U."/>
            <person name="Brodie E.L."/>
            <person name="Williams K.H."/>
            <person name="Hubbard S.S."/>
            <person name="Banfield J.F."/>
        </authorList>
    </citation>
    <scope>NUCLEOTIDE SEQUENCE [LARGE SCALE GENOMIC DNA]</scope>
</reference>
<sequence length="108" mass="12679">MGRCFLTEKERKRVKLTASFTPRPLIVPLKFCSFREEVKLVFSVYVRKQNNNEWFRVFSSDSDQERGETAFVLANEVFGEARFIRSEESSPVTVDNNFFEKVEITEGR</sequence>
<evidence type="ECO:0000313" key="1">
    <source>
        <dbReference type="EMBL" id="OGZ35495.1"/>
    </source>
</evidence>
<evidence type="ECO:0000313" key="2">
    <source>
        <dbReference type="Proteomes" id="UP000176974"/>
    </source>
</evidence>
<name>A0A1G2FBN7_9BACT</name>
<accession>A0A1G2FBN7</accession>
<dbReference type="EMBL" id="MHMY01000010">
    <property type="protein sequence ID" value="OGZ35495.1"/>
    <property type="molecule type" value="Genomic_DNA"/>
</dbReference>
<protein>
    <submittedName>
        <fullName evidence="1">Uncharacterized protein</fullName>
    </submittedName>
</protein>
<gene>
    <name evidence="1" type="ORF">A2815_00615</name>
</gene>
<dbReference type="AlphaFoldDB" id="A0A1G2FBN7"/>
<comment type="caution">
    <text evidence="1">The sequence shown here is derived from an EMBL/GenBank/DDBJ whole genome shotgun (WGS) entry which is preliminary data.</text>
</comment>